<evidence type="ECO:0000313" key="2">
    <source>
        <dbReference type="EMBL" id="TDL16717.1"/>
    </source>
</evidence>
<evidence type="ECO:0000259" key="1">
    <source>
        <dbReference type="PROSITE" id="PS50097"/>
    </source>
</evidence>
<name>A0A4Y7PMS8_9AGAM</name>
<feature type="domain" description="BTB" evidence="1">
    <location>
        <begin position="26"/>
        <end position="95"/>
    </location>
</feature>
<dbReference type="InterPro" id="IPR000210">
    <property type="entry name" value="BTB/POZ_dom"/>
</dbReference>
<reference evidence="2 3" key="1">
    <citation type="submission" date="2018-06" db="EMBL/GenBank/DDBJ databases">
        <title>A transcriptomic atlas of mushroom development highlights an independent origin of complex multicellularity.</title>
        <authorList>
            <consortium name="DOE Joint Genome Institute"/>
            <person name="Krizsan K."/>
            <person name="Almasi E."/>
            <person name="Merenyi Z."/>
            <person name="Sahu N."/>
            <person name="Viragh M."/>
            <person name="Koszo T."/>
            <person name="Mondo S."/>
            <person name="Kiss B."/>
            <person name="Balint B."/>
            <person name="Kues U."/>
            <person name="Barry K."/>
            <person name="Hegedus J.C."/>
            <person name="Henrissat B."/>
            <person name="Johnson J."/>
            <person name="Lipzen A."/>
            <person name="Ohm R."/>
            <person name="Nagy I."/>
            <person name="Pangilinan J."/>
            <person name="Yan J."/>
            <person name="Xiong Y."/>
            <person name="Grigoriev I.V."/>
            <person name="Hibbett D.S."/>
            <person name="Nagy L.G."/>
        </authorList>
    </citation>
    <scope>NUCLEOTIDE SEQUENCE [LARGE SCALE GENOMIC DNA]</scope>
    <source>
        <strain evidence="2 3">SZMC22713</strain>
    </source>
</reference>
<dbReference type="STRING" id="50990.A0A4Y7PMS8"/>
<organism evidence="2 3">
    <name type="scientific">Rickenella mellea</name>
    <dbReference type="NCBI Taxonomy" id="50990"/>
    <lineage>
        <taxon>Eukaryota</taxon>
        <taxon>Fungi</taxon>
        <taxon>Dikarya</taxon>
        <taxon>Basidiomycota</taxon>
        <taxon>Agaricomycotina</taxon>
        <taxon>Agaricomycetes</taxon>
        <taxon>Hymenochaetales</taxon>
        <taxon>Rickenellaceae</taxon>
        <taxon>Rickenella</taxon>
    </lineage>
</organism>
<dbReference type="SUPFAM" id="SSF54695">
    <property type="entry name" value="POZ domain"/>
    <property type="match status" value="1"/>
</dbReference>
<dbReference type="CDD" id="cd18186">
    <property type="entry name" value="BTB_POZ_ZBTB_KLHL-like"/>
    <property type="match status" value="1"/>
</dbReference>
<proteinExistence type="predicted"/>
<dbReference type="PROSITE" id="PS50097">
    <property type="entry name" value="BTB"/>
    <property type="match status" value="1"/>
</dbReference>
<dbReference type="VEuPathDB" id="FungiDB:BD410DRAFT_795113"/>
<accession>A0A4Y7PMS8</accession>
<dbReference type="OrthoDB" id="3204157at2759"/>
<evidence type="ECO:0000313" key="3">
    <source>
        <dbReference type="Proteomes" id="UP000294933"/>
    </source>
</evidence>
<gene>
    <name evidence="2" type="ORF">BD410DRAFT_795113</name>
</gene>
<dbReference type="Pfam" id="PF00651">
    <property type="entry name" value="BTB"/>
    <property type="match status" value="1"/>
</dbReference>
<dbReference type="Gene3D" id="3.30.710.10">
    <property type="entry name" value="Potassium Channel Kv1.1, Chain A"/>
    <property type="match status" value="1"/>
</dbReference>
<sequence>MSTDQTPTYVTFKDRKRHPDLWLDDGNIILATDLSIFRVHRSMLSKNSSVFADMFSMPQPMNSLEEPSVEGLPVVVLTDNDADVTHLLNFVYDRR</sequence>
<dbReference type="AlphaFoldDB" id="A0A4Y7PMS8"/>
<dbReference type="InterPro" id="IPR011333">
    <property type="entry name" value="SKP1/BTB/POZ_sf"/>
</dbReference>
<dbReference type="EMBL" id="ML170237">
    <property type="protein sequence ID" value="TDL16717.1"/>
    <property type="molecule type" value="Genomic_DNA"/>
</dbReference>
<keyword evidence="3" id="KW-1185">Reference proteome</keyword>
<protein>
    <recommendedName>
        <fullName evidence="1">BTB domain-containing protein</fullName>
    </recommendedName>
</protein>
<dbReference type="Proteomes" id="UP000294933">
    <property type="component" value="Unassembled WGS sequence"/>
</dbReference>